<accession>A0A1G7EB78</accession>
<dbReference type="OrthoDB" id="4027857at2"/>
<dbReference type="EMBL" id="LT629688">
    <property type="protein sequence ID" value="SDE60903.1"/>
    <property type="molecule type" value="Genomic_DNA"/>
</dbReference>
<dbReference type="AlphaFoldDB" id="A0A1G7EB78"/>
<evidence type="ECO:0000313" key="2">
    <source>
        <dbReference type="Proteomes" id="UP000198546"/>
    </source>
</evidence>
<gene>
    <name evidence="1" type="ORF">SAMN04489747_3890</name>
</gene>
<name>A0A1G7EB78_9ACTN</name>
<dbReference type="RefSeq" id="WP_090595784.1">
    <property type="nucleotide sequence ID" value="NZ_LT629688.1"/>
</dbReference>
<reference evidence="1 2" key="1">
    <citation type="submission" date="2016-10" db="EMBL/GenBank/DDBJ databases">
        <authorList>
            <person name="de Groot N.N."/>
        </authorList>
    </citation>
    <scope>NUCLEOTIDE SEQUENCE [LARGE SCALE GENOMIC DNA]</scope>
    <source>
        <strain evidence="1 2">MON 2.2</strain>
    </source>
</reference>
<dbReference type="Proteomes" id="UP000198546">
    <property type="component" value="Chromosome i"/>
</dbReference>
<proteinExistence type="predicted"/>
<protein>
    <submittedName>
        <fullName evidence="1">Uncharacterized protein</fullName>
    </submittedName>
</protein>
<sequence>MALQDLACAQCGTDDDIEFLGKAADGRIRLRCTVCDLEWVRGTAVEQRSRPLTIERTKARFPGRDDVSASTWERVDQAKVDFLTHQPETDPAVAPYFARYREIFSADGLDGCDPQDLKDFANSSIGASPGNQSTFNQRWKELGEVEASRRTRETLRYLLHGPEDKPLEDRLNALIEDTAPVAMPGFKEALLTRALCVAHPDRFLPLLVYTSARGGKREIAEAVYGLKMPKPEVVTWTLGRLIVWSNDVLVDLLGDGFHDLAHASHFLNSRWAARTVPA</sequence>
<keyword evidence="2" id="KW-1185">Reference proteome</keyword>
<evidence type="ECO:0000313" key="1">
    <source>
        <dbReference type="EMBL" id="SDE60903.1"/>
    </source>
</evidence>
<organism evidence="1 2">
    <name type="scientific">Auraticoccus monumenti</name>
    <dbReference type="NCBI Taxonomy" id="675864"/>
    <lineage>
        <taxon>Bacteria</taxon>
        <taxon>Bacillati</taxon>
        <taxon>Actinomycetota</taxon>
        <taxon>Actinomycetes</taxon>
        <taxon>Propionibacteriales</taxon>
        <taxon>Propionibacteriaceae</taxon>
        <taxon>Auraticoccus</taxon>
    </lineage>
</organism>